<name>A0A1Y1KI00_PHOPY</name>
<evidence type="ECO:0000256" key="1">
    <source>
        <dbReference type="ARBA" id="ARBA00022737"/>
    </source>
</evidence>
<reference evidence="2" key="1">
    <citation type="journal article" date="2016" name="Sci. Rep.">
        <title>Molecular characterization of firefly nuptial gifts: a multi-omics approach sheds light on postcopulatory sexual selection.</title>
        <authorList>
            <person name="Al-Wathiqui N."/>
            <person name="Fallon T.R."/>
            <person name="South A."/>
            <person name="Weng J.K."/>
            <person name="Lewis S.M."/>
        </authorList>
    </citation>
    <scope>NUCLEOTIDE SEQUENCE</scope>
</reference>
<evidence type="ECO:0000313" key="2">
    <source>
        <dbReference type="EMBL" id="JAV59860.1"/>
    </source>
</evidence>
<keyword evidence="1" id="KW-0677">Repeat</keyword>
<dbReference type="Pfam" id="PF14912">
    <property type="entry name" value="THEG"/>
    <property type="match status" value="2"/>
</dbReference>
<accession>A0A1Y1KI00</accession>
<dbReference type="PANTHER" id="PTHR15901">
    <property type="entry name" value="TESTICULAR HAPLOID EXPRESSED GENE PROTEIN"/>
    <property type="match status" value="1"/>
</dbReference>
<dbReference type="SMART" id="SM00705">
    <property type="entry name" value="THEG"/>
    <property type="match status" value="5"/>
</dbReference>
<sequence>MVLPASERPDRLRTILLAYPTRVTKKYVPPVYTGKVFTGVRPSAVRGRPKQNWRLNKLAIPNRTVPKYVFVEEKGTGIRPSALTVNITQRMDDMSKPTLRYLYQARKAYSELGPRIKKNLQKTINQSWKTIYNYYRKQMIDIKRKKDMRLAKQKELATKTVVKTKTPKELKEEKEKRIAAWCAVKAQPKKSFPPPPLPVQKRPAATLNEIIVHANILAEPRSVTVKFIRPSIDPTYIDPTRVKPAAKTYVASERVLELAKNPAHRLLKERPIVPGAVKKSALTCAVSPRFDELAVPKKKAAEKDSDLKENPFQISPNALKAKTTARIKELAKPIER</sequence>
<keyword evidence="4" id="KW-1185">Reference proteome</keyword>
<gene>
    <name evidence="3" type="ORF">PPYR_12439</name>
</gene>
<dbReference type="InterPro" id="IPR006623">
    <property type="entry name" value="THEG"/>
</dbReference>
<dbReference type="InParanoid" id="A0A1Y1KI00"/>
<proteinExistence type="predicted"/>
<reference evidence="3" key="3">
    <citation type="submission" date="2019-08" db="EMBL/GenBank/DDBJ databases">
        <authorList>
            <consortium name="Photinus pyralis genome working group"/>
            <person name="Fallon T.R."/>
            <person name="Sander Lower S.E."/>
            <person name="Weng J.-K."/>
        </authorList>
    </citation>
    <scope>NUCLEOTIDE SEQUENCE</scope>
    <source>
        <strain evidence="3">1611_PpyrPB1</strain>
        <tissue evidence="3">Whole body</tissue>
    </source>
</reference>
<dbReference type="AlphaFoldDB" id="A0A1Y1KI00"/>
<reference evidence="3 4" key="2">
    <citation type="journal article" date="2018" name="Elife">
        <title>Firefly genomes illuminate parallel origins of bioluminescence in beetles.</title>
        <authorList>
            <person name="Fallon T.R."/>
            <person name="Lower S.E."/>
            <person name="Chang C.H."/>
            <person name="Bessho-Uehara M."/>
            <person name="Martin G.J."/>
            <person name="Bewick A.J."/>
            <person name="Behringer M."/>
            <person name="Debat H.J."/>
            <person name="Wong I."/>
            <person name="Day J.C."/>
            <person name="Suvorov A."/>
            <person name="Silva C.J."/>
            <person name="Stanger-Hall K.F."/>
            <person name="Hall D.W."/>
            <person name="Schmitz R.J."/>
            <person name="Nelson D.R."/>
            <person name="Lewis S.M."/>
            <person name="Shigenobu S."/>
            <person name="Bybee S.M."/>
            <person name="Larracuente A.M."/>
            <person name="Oba Y."/>
            <person name="Weng J.K."/>
        </authorList>
    </citation>
    <scope>NUCLEOTIDE SEQUENCE [LARGE SCALE GENOMIC DNA]</scope>
    <source>
        <strain evidence="3">1611_PpyrPB1</strain>
        <tissue evidence="3">Whole body</tissue>
    </source>
</reference>
<evidence type="ECO:0008006" key="5">
    <source>
        <dbReference type="Google" id="ProtNLM"/>
    </source>
</evidence>
<protein>
    <recommendedName>
        <fullName evidence="5">Testicular haploid expressed gene protein-like</fullName>
    </recommendedName>
</protein>
<dbReference type="InterPro" id="IPR042401">
    <property type="entry name" value="SPMAP2-like"/>
</dbReference>
<evidence type="ECO:0000313" key="4">
    <source>
        <dbReference type="Proteomes" id="UP000327044"/>
    </source>
</evidence>
<evidence type="ECO:0000313" key="3">
    <source>
        <dbReference type="EMBL" id="KAB0795600.1"/>
    </source>
</evidence>
<dbReference type="EMBL" id="GEZM01085975">
    <property type="protein sequence ID" value="JAV59860.1"/>
    <property type="molecule type" value="Transcribed_RNA"/>
</dbReference>
<dbReference type="OrthoDB" id="25466at2759"/>
<dbReference type="PANTHER" id="PTHR15901:SF16">
    <property type="entry name" value="TESTICULAR HAPLOID EXPRESSED GENE PROTEIN"/>
    <property type="match status" value="1"/>
</dbReference>
<dbReference type="EMBL" id="VVIM01000008">
    <property type="protein sequence ID" value="KAB0795600.1"/>
    <property type="molecule type" value="Genomic_DNA"/>
</dbReference>
<organism evidence="2">
    <name type="scientific">Photinus pyralis</name>
    <name type="common">Common eastern firefly</name>
    <name type="synonym">Lampyris pyralis</name>
    <dbReference type="NCBI Taxonomy" id="7054"/>
    <lineage>
        <taxon>Eukaryota</taxon>
        <taxon>Metazoa</taxon>
        <taxon>Ecdysozoa</taxon>
        <taxon>Arthropoda</taxon>
        <taxon>Hexapoda</taxon>
        <taxon>Insecta</taxon>
        <taxon>Pterygota</taxon>
        <taxon>Neoptera</taxon>
        <taxon>Endopterygota</taxon>
        <taxon>Coleoptera</taxon>
        <taxon>Polyphaga</taxon>
        <taxon>Elateriformia</taxon>
        <taxon>Elateroidea</taxon>
        <taxon>Lampyridae</taxon>
        <taxon>Lampyrinae</taxon>
        <taxon>Photinus</taxon>
    </lineage>
</organism>
<dbReference type="Proteomes" id="UP000327044">
    <property type="component" value="Unassembled WGS sequence"/>
</dbReference>